<dbReference type="RefSeq" id="WP_109709410.1">
    <property type="nucleotide sequence ID" value="NZ_QGDS01000003.1"/>
</dbReference>
<reference evidence="3" key="1">
    <citation type="submission" date="2017-07" db="EMBL/GenBank/DDBJ databases">
        <authorList>
            <person name="Varghese N."/>
            <person name="Submissions S."/>
        </authorList>
    </citation>
    <scope>NUCLEOTIDE SEQUENCE [LARGE SCALE GENOMIC DNA]</scope>
    <source>
        <strain evidence="3">NLAE-zl-C134</strain>
    </source>
</reference>
<evidence type="ECO:0000259" key="1">
    <source>
        <dbReference type="Pfam" id="PF18476"/>
    </source>
</evidence>
<sequence>MQVDIKKLIEQNHIIICDTNIFLHIYRYSPEFSDFALRCMQTIYSSIIIPSTVRYEFLKHYRAYFGDMEKRVRRVGDDAKSQISIAARKVLKMCDNLQALQYPDVAELRHDLSNKFDELLTIPEVFFEDRTILDFIANPWGGNNLVYDLVEKIINDSHAMIAVTQEEIYQICEEGERRYKAEPQIPPGFKDSKSKDGVRKYSDLIMWKEIIRYAKDNAVNVIFVTDDVKSDWWVENGVQKNFHPYLLHEFKSETGMEIVPLTSLDFFADVSACYNISQTDAVGIALQMTDSDYFERVNEAVFDSISDTLSLSGEDYIEPSAHIGTNGIDELEITEQEFISAEQVQRGQDTITYVFTFWVEADATSFDYWGRDDDTKEILLGPAGSHTFEGKISVEVIREADMYLDFEADNGFEKATILTGNLKETAYQPLFEEDDDEYLEGAYNTCPDCGHKINFENDGGNGFCINCAPNH</sequence>
<evidence type="ECO:0000313" key="2">
    <source>
        <dbReference type="EMBL" id="SUQ13417.1"/>
    </source>
</evidence>
<proteinExistence type="predicted"/>
<dbReference type="OrthoDB" id="9182727at2"/>
<keyword evidence="3" id="KW-1185">Reference proteome</keyword>
<dbReference type="InterPro" id="IPR041578">
    <property type="entry name" value="PIN_8"/>
</dbReference>
<evidence type="ECO:0000313" key="3">
    <source>
        <dbReference type="Proteomes" id="UP000254051"/>
    </source>
</evidence>
<name>A0A315ZZZ2_9FIRM</name>
<accession>A0A315ZZZ2</accession>
<gene>
    <name evidence="2" type="ORF">SAMN05216529_103145</name>
</gene>
<dbReference type="EMBL" id="UHJJ01000003">
    <property type="protein sequence ID" value="SUQ13417.1"/>
    <property type="molecule type" value="Genomic_DNA"/>
</dbReference>
<dbReference type="InterPro" id="IPR029060">
    <property type="entry name" value="PIN-like_dom_sf"/>
</dbReference>
<dbReference type="SUPFAM" id="SSF88723">
    <property type="entry name" value="PIN domain-like"/>
    <property type="match status" value="1"/>
</dbReference>
<dbReference type="AlphaFoldDB" id="A0A315ZZZ2"/>
<organism evidence="2 3">
    <name type="scientific">Faecalicatena contorta</name>
    <dbReference type="NCBI Taxonomy" id="39482"/>
    <lineage>
        <taxon>Bacteria</taxon>
        <taxon>Bacillati</taxon>
        <taxon>Bacillota</taxon>
        <taxon>Clostridia</taxon>
        <taxon>Lachnospirales</taxon>
        <taxon>Lachnospiraceae</taxon>
        <taxon>Faecalicatena</taxon>
    </lineage>
</organism>
<dbReference type="Proteomes" id="UP000254051">
    <property type="component" value="Unassembled WGS sequence"/>
</dbReference>
<feature type="domain" description="PIN like" evidence="1">
    <location>
        <begin position="14"/>
        <end position="240"/>
    </location>
</feature>
<protein>
    <recommendedName>
        <fullName evidence="1">PIN like domain-containing protein</fullName>
    </recommendedName>
</protein>
<dbReference type="Pfam" id="PF18476">
    <property type="entry name" value="PIN_8"/>
    <property type="match status" value="1"/>
</dbReference>